<dbReference type="PANTHER" id="PTHR12403">
    <property type="entry name" value="TRAFFICKING PROTEIN PARTICLE COMPLEX SUBUNIT 2"/>
    <property type="match status" value="1"/>
</dbReference>
<dbReference type="Gene3D" id="3.30.450.70">
    <property type="match status" value="1"/>
</dbReference>
<dbReference type="GO" id="GO:0006888">
    <property type="term" value="P:endoplasmic reticulum to Golgi vesicle-mediated transport"/>
    <property type="evidence" value="ECO:0007669"/>
    <property type="project" value="InterPro"/>
</dbReference>
<dbReference type="InterPro" id="IPR006722">
    <property type="entry name" value="Sedlin"/>
</dbReference>
<dbReference type="EMBL" id="CAEKDK010000001">
    <property type="protein sequence ID" value="CAB4267914.1"/>
    <property type="molecule type" value="Genomic_DNA"/>
</dbReference>
<sequence>MATTACFVIVSRNDIPIYEAEVGSAAKREDAAQLHQFILHAALDIVQDLAWTTSAMYLKAIDRFNDLVVSVYVTADIHTRLMLLHDSRNDDGIKSFFQEVHELYIKWWLLGRLTIVVQVRVVCSGGFGDGNGRVLVARNSFDRGNLPGVSRSKLSACFDGCDRGTMGIPTIRAHF</sequence>
<reference evidence="1 2" key="1">
    <citation type="submission" date="2020-05" db="EMBL/GenBank/DDBJ databases">
        <authorList>
            <person name="Campoy J."/>
            <person name="Schneeberger K."/>
            <person name="Spophaly S."/>
        </authorList>
    </citation>
    <scope>NUCLEOTIDE SEQUENCE [LARGE SCALE GENOMIC DNA]</scope>
    <source>
        <strain evidence="1">PruArmRojPasFocal</strain>
    </source>
</reference>
<accession>A0A6J5TX47</accession>
<dbReference type="GO" id="GO:0005737">
    <property type="term" value="C:cytoplasm"/>
    <property type="evidence" value="ECO:0007669"/>
    <property type="project" value="GOC"/>
</dbReference>
<protein>
    <recommendedName>
        <fullName evidence="3">Trafficking protein particle complex subunit 2</fullName>
    </recommendedName>
</protein>
<dbReference type="AlphaFoldDB" id="A0A6J5TX47"/>
<evidence type="ECO:0008006" key="3">
    <source>
        <dbReference type="Google" id="ProtNLM"/>
    </source>
</evidence>
<evidence type="ECO:0000313" key="2">
    <source>
        <dbReference type="Proteomes" id="UP000507222"/>
    </source>
</evidence>
<dbReference type="SUPFAM" id="SSF64356">
    <property type="entry name" value="SNARE-like"/>
    <property type="match status" value="1"/>
</dbReference>
<proteinExistence type="predicted"/>
<name>A0A6J5TX47_PRUAR</name>
<dbReference type="Proteomes" id="UP000507222">
    <property type="component" value="Unassembled WGS sequence"/>
</dbReference>
<dbReference type="CDD" id="cd14825">
    <property type="entry name" value="TRAPPC2_sedlin"/>
    <property type="match status" value="1"/>
</dbReference>
<gene>
    <name evidence="1" type="ORF">CURHAP_LOCUS10844</name>
</gene>
<dbReference type="Pfam" id="PF04628">
    <property type="entry name" value="Sedlin_N"/>
    <property type="match status" value="1"/>
</dbReference>
<evidence type="ECO:0000313" key="1">
    <source>
        <dbReference type="EMBL" id="CAB4267914.1"/>
    </source>
</evidence>
<dbReference type="InterPro" id="IPR011012">
    <property type="entry name" value="Longin-like_dom_sf"/>
</dbReference>
<organism evidence="1 2">
    <name type="scientific">Prunus armeniaca</name>
    <name type="common">Apricot</name>
    <name type="synonym">Armeniaca vulgaris</name>
    <dbReference type="NCBI Taxonomy" id="36596"/>
    <lineage>
        <taxon>Eukaryota</taxon>
        <taxon>Viridiplantae</taxon>
        <taxon>Streptophyta</taxon>
        <taxon>Embryophyta</taxon>
        <taxon>Tracheophyta</taxon>
        <taxon>Spermatophyta</taxon>
        <taxon>Magnoliopsida</taxon>
        <taxon>eudicotyledons</taxon>
        <taxon>Gunneridae</taxon>
        <taxon>Pentapetalae</taxon>
        <taxon>rosids</taxon>
        <taxon>fabids</taxon>
        <taxon>Rosales</taxon>
        <taxon>Rosaceae</taxon>
        <taxon>Amygdaloideae</taxon>
        <taxon>Amygdaleae</taxon>
        <taxon>Prunus</taxon>
    </lineage>
</organism>